<feature type="compositionally biased region" description="Polar residues" evidence="1">
    <location>
        <begin position="681"/>
        <end position="697"/>
    </location>
</feature>
<dbReference type="PANTHER" id="PTHR33923:SF3">
    <property type="entry name" value="CALMODULIN BINDING PROTEIN PICBP"/>
    <property type="match status" value="1"/>
</dbReference>
<feature type="compositionally biased region" description="Polar residues" evidence="1">
    <location>
        <begin position="825"/>
        <end position="834"/>
    </location>
</feature>
<feature type="region of interest" description="Disordered" evidence="1">
    <location>
        <begin position="1260"/>
        <end position="1308"/>
    </location>
</feature>
<sequence length="1529" mass="170148">MSNGEPSNLQMSHVLQMCYIWKGLTRPQLRKAHLGLILDIWKSTHDFGGIFLAFGSFKFVGNCPLLSGIPDPTLHMDEFPHPLESLEAPRKYPLGKERVGCMKVFLNWAPPKDILFKKLRRSEGRKRMNAGRGPFRFPAITFGNNLATRFVSTSSCLTVSAMTVGANIENLKMFRFTFLNDFSRVGQSRSEGFKWVQMKTKASNPFVWYWIRAGVGILCNYKIGDRSHWKMIPNELENGADCYSVSSAESEMLSTRNESSCYRIQDGGDRGGAEPKKLKKLGSVKLSSLPSLRSSTRRATSRYGRLPVVLSVNPSSEGQSLEMSDAPPSYMKPTSSSDNSVATSTKISSLKPGKSLKRLSSRKIKRSLIGKSSGGTEVRRKVKKSRSSKLANLEGQSPSTGRMEPLSQASPSNPESRLSSNGKNRTKPSASKPKSALSGNKSMRALTRTSSLKPVKVLTKLGTFKSKKPSTGRGGEICQSPDSSVLKATCSSILKDAKFPDTVELELQPGEREAERKSVAKVCSYTYCSLHGHHHHHNASPPLKRFVSMRRRLLKTQKSMKRGSQLLKGNRSGNVKKGMLANERVHNGDSREESTDVADGVGKSGGEDQLYNSYSESIGRNLSVNFSNFQPADKIRRPMDDRFAESTGSNSVVSSDFEFEPLEEPRMGSEEKNNGYFQGLPIQSDSKPNSTNDLEQEMQSNNKKYIRMWHLIYKHAVVGINRKVENKLPLDGLGSEEHAGDANTLLGSSNSGSWEGFSEKDENATKENCDADHHNNELSQIEAIKLVQEAFDDILLQECQDHSTDERSIASSISSDQELLEKSHGQVQQSSSSDPAKDCTVQDPEETLPNADSIRTPEEAKTESNMTNKSGQKTLKGWSNLKKLMLLKRFVKALEKARTLKPRRPHFLSLKPDPEAEKVHLRHQTTDDRKNTEEWMLDNALQHVISKLAPAQKRKVALLIEAFETVLPLPEIETSQRSNTDPIQASNGSSTLCGGETDQENNFEEIAEMLFGRRSYPGKNLKGYPDQVTDILQDKSLPPMKSSELKETKGQCHCIKREQEITSSQPTDEDWKEKQIVAIDLDKVGNKLIFADSQPDSITSCSPELKVPSSRSKSSLKRDEILSKWNAELSRGIASSSELLISGSEPEVKDSETNILIGTPGEPSGVYKCLTSENSVESKETSSVVPSASLCEPSTVATLKERNEVAELESGSPPGFSPFEESQSDYTTDIASEARLEKQRNMRLWYLVYKHMVSGTAAEDGAKPHLDEAGNEEPLDDANSLPVTSISGSGQNFSEMDQDVDKDDAADEQKVELQRIEAIKLVEEAIDEIVLPEILDSTNNHLSTSDIIPDEGPSEEKLDERAKPFVSNCKDSFKVSHKGGPEEKWLTSGDMSTQEEGTITANAGKNQNREMPRGWSNLKKWMLLKRFIKALEKVRKFTPRKPRYLSLEQDPEGEKVNLRHQDMNQRRNSEEWMLDYALQQVVAKLTPARKRKVDLLVQAFETVIPTVEVDTHDPAASTFAKLRPRQTCH</sequence>
<feature type="domain" description="Calmodulin-binding" evidence="2">
    <location>
        <begin position="854"/>
        <end position="968"/>
    </location>
</feature>
<dbReference type="GO" id="GO:0005516">
    <property type="term" value="F:calmodulin binding"/>
    <property type="evidence" value="ECO:0007669"/>
    <property type="project" value="InterPro"/>
</dbReference>
<evidence type="ECO:0000313" key="4">
    <source>
        <dbReference type="Proteomes" id="UP000516437"/>
    </source>
</evidence>
<reference evidence="3 4" key="1">
    <citation type="journal article" date="2019" name="Plant Biotechnol. J.">
        <title>The red bayberry genome and genetic basis of sex determination.</title>
        <authorList>
            <person name="Jia H.M."/>
            <person name="Jia H.J."/>
            <person name="Cai Q.L."/>
            <person name="Wang Y."/>
            <person name="Zhao H.B."/>
            <person name="Yang W.F."/>
            <person name="Wang G.Y."/>
            <person name="Li Y.H."/>
            <person name="Zhan D.L."/>
            <person name="Shen Y.T."/>
            <person name="Niu Q.F."/>
            <person name="Chang L."/>
            <person name="Qiu J."/>
            <person name="Zhao L."/>
            <person name="Xie H.B."/>
            <person name="Fu W.Y."/>
            <person name="Jin J."/>
            <person name="Li X.W."/>
            <person name="Jiao Y."/>
            <person name="Zhou C.C."/>
            <person name="Tu T."/>
            <person name="Chai C.Y."/>
            <person name="Gao J.L."/>
            <person name="Fan L.J."/>
            <person name="van de Weg E."/>
            <person name="Wang J.Y."/>
            <person name="Gao Z.S."/>
        </authorList>
    </citation>
    <scope>NUCLEOTIDE SEQUENCE [LARGE SCALE GENOMIC DNA]</scope>
    <source>
        <tissue evidence="3">Leaves</tissue>
    </source>
</reference>
<keyword evidence="4" id="KW-1185">Reference proteome</keyword>
<feature type="region of interest" description="Disordered" evidence="1">
    <location>
        <begin position="973"/>
        <end position="997"/>
    </location>
</feature>
<feature type="compositionally biased region" description="Basic and acidic residues" evidence="1">
    <location>
        <begin position="757"/>
        <end position="771"/>
    </location>
</feature>
<organism evidence="3 4">
    <name type="scientific">Morella rubra</name>
    <name type="common">Chinese bayberry</name>
    <dbReference type="NCBI Taxonomy" id="262757"/>
    <lineage>
        <taxon>Eukaryota</taxon>
        <taxon>Viridiplantae</taxon>
        <taxon>Streptophyta</taxon>
        <taxon>Embryophyta</taxon>
        <taxon>Tracheophyta</taxon>
        <taxon>Spermatophyta</taxon>
        <taxon>Magnoliopsida</taxon>
        <taxon>eudicotyledons</taxon>
        <taxon>Gunneridae</taxon>
        <taxon>Pentapetalae</taxon>
        <taxon>rosids</taxon>
        <taxon>fabids</taxon>
        <taxon>Fagales</taxon>
        <taxon>Myricaceae</taxon>
        <taxon>Morella</taxon>
    </lineage>
</organism>
<accession>A0A6A1UZH9</accession>
<comment type="caution">
    <text evidence="3">The sequence shown here is derived from an EMBL/GenBank/DDBJ whole genome shotgun (WGS) entry which is preliminary data.</text>
</comment>
<gene>
    <name evidence="3" type="ORF">CJ030_MR7G025989</name>
</gene>
<feature type="compositionally biased region" description="Basic and acidic residues" evidence="1">
    <location>
        <begin position="585"/>
        <end position="594"/>
    </location>
</feature>
<protein>
    <recommendedName>
        <fullName evidence="2">Calmodulin-binding domain-containing protein</fullName>
    </recommendedName>
</protein>
<dbReference type="EMBL" id="RXIC02000025">
    <property type="protein sequence ID" value="KAB1205496.1"/>
    <property type="molecule type" value="Genomic_DNA"/>
</dbReference>
<proteinExistence type="predicted"/>
<dbReference type="Proteomes" id="UP000516437">
    <property type="component" value="Chromosome 7"/>
</dbReference>
<dbReference type="SMART" id="SM01054">
    <property type="entry name" value="CaM_binding"/>
    <property type="match status" value="2"/>
</dbReference>
<dbReference type="Pfam" id="PF07839">
    <property type="entry name" value="CaM_binding"/>
    <property type="match status" value="2"/>
</dbReference>
<evidence type="ECO:0000313" key="3">
    <source>
        <dbReference type="EMBL" id="KAB1205496.1"/>
    </source>
</evidence>
<feature type="compositionally biased region" description="Polar residues" evidence="1">
    <location>
        <begin position="437"/>
        <end position="452"/>
    </location>
</feature>
<feature type="compositionally biased region" description="Polar residues" evidence="1">
    <location>
        <begin position="973"/>
        <end position="992"/>
    </location>
</feature>
<dbReference type="InterPro" id="IPR044681">
    <property type="entry name" value="PICBP-like"/>
</dbReference>
<feature type="region of interest" description="Disordered" evidence="1">
    <location>
        <begin position="314"/>
        <end position="454"/>
    </location>
</feature>
<feature type="domain" description="Calmodulin-binding" evidence="2">
    <location>
        <begin position="1391"/>
        <end position="1505"/>
    </location>
</feature>
<evidence type="ECO:0000256" key="1">
    <source>
        <dbReference type="SAM" id="MobiDB-lite"/>
    </source>
</evidence>
<feature type="compositionally biased region" description="Polar residues" evidence="1">
    <location>
        <begin position="332"/>
        <end position="347"/>
    </location>
</feature>
<feature type="compositionally biased region" description="Basic and acidic residues" evidence="1">
    <location>
        <begin position="663"/>
        <end position="673"/>
    </location>
</feature>
<feature type="region of interest" description="Disordered" evidence="1">
    <location>
        <begin position="805"/>
        <end position="874"/>
    </location>
</feature>
<name>A0A6A1UZH9_9ROSI</name>
<feature type="compositionally biased region" description="Polar residues" evidence="1">
    <location>
        <begin position="863"/>
        <end position="873"/>
    </location>
</feature>
<feature type="region of interest" description="Disordered" evidence="1">
    <location>
        <begin position="1202"/>
        <end position="1227"/>
    </location>
</feature>
<dbReference type="InterPro" id="IPR012417">
    <property type="entry name" value="CaM-bd_dom_pln"/>
</dbReference>
<dbReference type="OrthoDB" id="1096728at2759"/>
<feature type="compositionally biased region" description="Basic residues" evidence="1">
    <location>
        <begin position="354"/>
        <end position="368"/>
    </location>
</feature>
<feature type="compositionally biased region" description="Low complexity" evidence="1">
    <location>
        <begin position="427"/>
        <end position="436"/>
    </location>
</feature>
<dbReference type="PANTHER" id="PTHR33923">
    <property type="entry name" value="CALMODULIN-BINDING PROTEIN-RELATED"/>
    <property type="match status" value="1"/>
</dbReference>
<evidence type="ECO:0000259" key="2">
    <source>
        <dbReference type="SMART" id="SM01054"/>
    </source>
</evidence>
<feature type="compositionally biased region" description="Basic and acidic residues" evidence="1">
    <location>
        <begin position="1373"/>
        <end position="1385"/>
    </location>
</feature>
<feature type="region of interest" description="Disordered" evidence="1">
    <location>
        <begin position="741"/>
        <end position="771"/>
    </location>
</feature>
<feature type="region of interest" description="Disordered" evidence="1">
    <location>
        <begin position="642"/>
        <end position="697"/>
    </location>
</feature>
<feature type="compositionally biased region" description="Acidic residues" evidence="1">
    <location>
        <begin position="1296"/>
        <end position="1306"/>
    </location>
</feature>
<feature type="region of interest" description="Disordered" evidence="1">
    <location>
        <begin position="585"/>
        <end position="607"/>
    </location>
</feature>
<feature type="region of interest" description="Disordered" evidence="1">
    <location>
        <begin position="1373"/>
        <end position="1395"/>
    </location>
</feature>
<feature type="compositionally biased region" description="Polar residues" evidence="1">
    <location>
        <begin position="1281"/>
        <end position="1295"/>
    </location>
</feature>
<feature type="compositionally biased region" description="Polar residues" evidence="1">
    <location>
        <begin position="407"/>
        <end position="423"/>
    </location>
</feature>